<keyword evidence="2" id="KW-1185">Reference proteome</keyword>
<dbReference type="EMBL" id="QBKR01000017">
    <property type="protein sequence ID" value="PTX58324.1"/>
    <property type="molecule type" value="Genomic_DNA"/>
</dbReference>
<accession>A0A2T6BQJ6</accession>
<proteinExistence type="predicted"/>
<dbReference type="AlphaFoldDB" id="A0A2T6BQJ6"/>
<organism evidence="1 2">
    <name type="scientific">Melghirimyces profundicolus</name>
    <dbReference type="NCBI Taxonomy" id="1242148"/>
    <lineage>
        <taxon>Bacteria</taxon>
        <taxon>Bacillati</taxon>
        <taxon>Bacillota</taxon>
        <taxon>Bacilli</taxon>
        <taxon>Bacillales</taxon>
        <taxon>Thermoactinomycetaceae</taxon>
        <taxon>Melghirimyces</taxon>
    </lineage>
</organism>
<name>A0A2T6BQJ6_9BACL</name>
<evidence type="ECO:0000313" key="1">
    <source>
        <dbReference type="EMBL" id="PTX58324.1"/>
    </source>
</evidence>
<gene>
    <name evidence="1" type="ORF">C8P63_11772</name>
</gene>
<protein>
    <submittedName>
        <fullName evidence="1">Uncharacterized protein</fullName>
    </submittedName>
</protein>
<sequence length="38" mass="4403">MTQKGEPTPSREREEMLPQKIQIGIHNFIHTDTEKGKP</sequence>
<dbReference type="Proteomes" id="UP000244240">
    <property type="component" value="Unassembled WGS sequence"/>
</dbReference>
<reference evidence="1 2" key="1">
    <citation type="submission" date="2018-04" db="EMBL/GenBank/DDBJ databases">
        <title>Genomic Encyclopedia of Archaeal and Bacterial Type Strains, Phase II (KMG-II): from individual species to whole genera.</title>
        <authorList>
            <person name="Goeker M."/>
        </authorList>
    </citation>
    <scope>NUCLEOTIDE SEQUENCE [LARGE SCALE GENOMIC DNA]</scope>
    <source>
        <strain evidence="1 2">DSM 45787</strain>
    </source>
</reference>
<comment type="caution">
    <text evidence="1">The sequence shown here is derived from an EMBL/GenBank/DDBJ whole genome shotgun (WGS) entry which is preliminary data.</text>
</comment>
<evidence type="ECO:0000313" key="2">
    <source>
        <dbReference type="Proteomes" id="UP000244240"/>
    </source>
</evidence>